<accession>A0A7V3KMR8</accession>
<dbReference type="Gene3D" id="3.20.20.70">
    <property type="entry name" value="Aldolase class I"/>
    <property type="match status" value="1"/>
</dbReference>
<comment type="catalytic activity">
    <reaction evidence="5 6">
        <text>2-deoxy-D-ribose 5-phosphate = D-glyceraldehyde 3-phosphate + acetaldehyde</text>
        <dbReference type="Rhea" id="RHEA:12821"/>
        <dbReference type="ChEBI" id="CHEBI:15343"/>
        <dbReference type="ChEBI" id="CHEBI:59776"/>
        <dbReference type="ChEBI" id="CHEBI:62877"/>
        <dbReference type="EC" id="4.1.2.4"/>
    </reaction>
</comment>
<dbReference type="InterPro" id="IPR002915">
    <property type="entry name" value="DeoC/FbaB/LacD_aldolase"/>
</dbReference>
<evidence type="ECO:0000313" key="7">
    <source>
        <dbReference type="EMBL" id="HGB35448.1"/>
    </source>
</evidence>
<evidence type="ECO:0000256" key="1">
    <source>
        <dbReference type="ARBA" id="ARBA00010936"/>
    </source>
</evidence>
<reference evidence="7" key="1">
    <citation type="journal article" date="2020" name="mSystems">
        <title>Genome- and Community-Level Interaction Insights into Carbon Utilization and Element Cycling Functions of Hydrothermarchaeota in Hydrothermal Sediment.</title>
        <authorList>
            <person name="Zhou Z."/>
            <person name="Liu Y."/>
            <person name="Xu W."/>
            <person name="Pan J."/>
            <person name="Luo Z.H."/>
            <person name="Li M."/>
        </authorList>
    </citation>
    <scope>NUCLEOTIDE SEQUENCE [LARGE SCALE GENOMIC DNA]</scope>
    <source>
        <strain evidence="7">SpSt-754</strain>
    </source>
</reference>
<dbReference type="InterPro" id="IPR011343">
    <property type="entry name" value="DeoC"/>
</dbReference>
<comment type="similarity">
    <text evidence="1 6">Belongs to the DeoC/FbaB aldolase family. DeoC type 1 subfamily.</text>
</comment>
<gene>
    <name evidence="6 7" type="primary">deoC</name>
    <name evidence="7" type="ORF">ENV38_00875</name>
</gene>
<dbReference type="PANTHER" id="PTHR10889:SF1">
    <property type="entry name" value="DEOXYRIBOSE-PHOSPHATE ALDOLASE"/>
    <property type="match status" value="1"/>
</dbReference>
<evidence type="ECO:0000256" key="2">
    <source>
        <dbReference type="ARBA" id="ARBA00022490"/>
    </source>
</evidence>
<dbReference type="EMBL" id="DTGD01000037">
    <property type="protein sequence ID" value="HGB35448.1"/>
    <property type="molecule type" value="Genomic_DNA"/>
</dbReference>
<dbReference type="GO" id="GO:0006018">
    <property type="term" value="P:2-deoxyribose 1-phosphate catabolic process"/>
    <property type="evidence" value="ECO:0007669"/>
    <property type="project" value="UniProtKB-UniRule"/>
</dbReference>
<feature type="active site" description="Proton donor/acceptor" evidence="6">
    <location>
        <position position="186"/>
    </location>
</feature>
<dbReference type="SMART" id="SM01133">
    <property type="entry name" value="DeoC"/>
    <property type="match status" value="1"/>
</dbReference>
<keyword evidence="2 6" id="KW-0963">Cytoplasm</keyword>
<dbReference type="PIRSF" id="PIRSF001357">
    <property type="entry name" value="DeoC"/>
    <property type="match status" value="1"/>
</dbReference>
<feature type="active site" description="Schiff-base intermediate with acetaldehyde" evidence="6">
    <location>
        <position position="157"/>
    </location>
</feature>
<dbReference type="CDD" id="cd00959">
    <property type="entry name" value="DeoC"/>
    <property type="match status" value="1"/>
</dbReference>
<dbReference type="AlphaFoldDB" id="A0A7V3KMR8"/>
<comment type="caution">
    <text evidence="7">The sequence shown here is derived from an EMBL/GenBank/DDBJ whole genome shotgun (WGS) entry which is preliminary data.</text>
</comment>
<comment type="function">
    <text evidence="6">Catalyzes a reversible aldol reaction between acetaldehyde and D-glyceraldehyde 3-phosphate to generate 2-deoxy-D-ribose 5-phosphate.</text>
</comment>
<evidence type="ECO:0000256" key="5">
    <source>
        <dbReference type="ARBA" id="ARBA00048791"/>
    </source>
</evidence>
<comment type="subcellular location">
    <subcellularLocation>
        <location evidence="6">Cytoplasm</location>
    </subcellularLocation>
</comment>
<dbReference type="HAMAP" id="MF_00114">
    <property type="entry name" value="DeoC_type1"/>
    <property type="match status" value="1"/>
</dbReference>
<dbReference type="NCBIfam" id="TIGR00126">
    <property type="entry name" value="deoC"/>
    <property type="match status" value="1"/>
</dbReference>
<dbReference type="InterPro" id="IPR028581">
    <property type="entry name" value="DeoC_typeI"/>
</dbReference>
<dbReference type="EC" id="4.1.2.4" evidence="6"/>
<organism evidence="7">
    <name type="scientific">candidate division WOR-3 bacterium</name>
    <dbReference type="NCBI Taxonomy" id="2052148"/>
    <lineage>
        <taxon>Bacteria</taxon>
        <taxon>Bacteria division WOR-3</taxon>
    </lineage>
</organism>
<evidence type="ECO:0000256" key="4">
    <source>
        <dbReference type="ARBA" id="ARBA00023270"/>
    </source>
</evidence>
<dbReference type="SUPFAM" id="SSF51569">
    <property type="entry name" value="Aldolase"/>
    <property type="match status" value="1"/>
</dbReference>
<protein>
    <recommendedName>
        <fullName evidence="6">Deoxyribose-phosphate aldolase</fullName>
        <shortName evidence="6">DERA</shortName>
        <ecNumber evidence="6">4.1.2.4</ecNumber>
    </recommendedName>
    <alternativeName>
        <fullName evidence="6">2-deoxy-D-ribose 5-phosphate aldolase</fullName>
    </alternativeName>
    <alternativeName>
        <fullName evidence="6">Phosphodeoxyriboaldolase</fullName>
        <shortName evidence="6">Deoxyriboaldolase</shortName>
    </alternativeName>
</protein>
<sequence length="239" mass="26260">MKLTKYEIAQMFDLSAVKANDDESYIRSMVDCARKYRCLAVFSLPSNVPLMKRMLDEDTTVLLGGSVGFPSGGHTTNIKVAEAKELIEMGCRELDMVINIGKLISGRYSEVLDDIKAVIDAANSIPVKVILECHYLNEAQIRKACDLCIEAGASWVKTSTGWAPTGATLENITLIRQHVGNAIGIKAAGGIRDLGTIINLYKRGARRFGLSLQAAQKILDEVYSLPNEVIDFDLDENFE</sequence>
<evidence type="ECO:0000256" key="3">
    <source>
        <dbReference type="ARBA" id="ARBA00023239"/>
    </source>
</evidence>
<dbReference type="InterPro" id="IPR013785">
    <property type="entry name" value="Aldolase_TIM"/>
</dbReference>
<keyword evidence="3 6" id="KW-0456">Lyase</keyword>
<dbReference type="UniPathway" id="UPA00002">
    <property type="reaction ID" value="UER00468"/>
</dbReference>
<name>A0A7V3KMR8_UNCW3</name>
<dbReference type="GO" id="GO:0009264">
    <property type="term" value="P:deoxyribonucleotide catabolic process"/>
    <property type="evidence" value="ECO:0007669"/>
    <property type="project" value="UniProtKB-UniRule"/>
</dbReference>
<dbReference type="GO" id="GO:0005737">
    <property type="term" value="C:cytoplasm"/>
    <property type="evidence" value="ECO:0007669"/>
    <property type="project" value="UniProtKB-SubCell"/>
</dbReference>
<dbReference type="GO" id="GO:0004139">
    <property type="term" value="F:deoxyribose-phosphate aldolase activity"/>
    <property type="evidence" value="ECO:0007669"/>
    <property type="project" value="UniProtKB-UniRule"/>
</dbReference>
<keyword evidence="4 6" id="KW-0704">Schiff base</keyword>
<comment type="pathway">
    <text evidence="6">Carbohydrate degradation; 2-deoxy-D-ribose 1-phosphate degradation; D-glyceraldehyde 3-phosphate and acetaldehyde from 2-deoxy-alpha-D-ribose 1-phosphate: step 2/2.</text>
</comment>
<dbReference type="PANTHER" id="PTHR10889">
    <property type="entry name" value="DEOXYRIBOSE-PHOSPHATE ALDOLASE"/>
    <property type="match status" value="1"/>
</dbReference>
<dbReference type="GO" id="GO:0016052">
    <property type="term" value="P:carbohydrate catabolic process"/>
    <property type="evidence" value="ECO:0007669"/>
    <property type="project" value="TreeGrafter"/>
</dbReference>
<feature type="active site" description="Proton donor/acceptor" evidence="6">
    <location>
        <position position="95"/>
    </location>
</feature>
<proteinExistence type="inferred from homology"/>
<dbReference type="Pfam" id="PF01791">
    <property type="entry name" value="DeoC"/>
    <property type="match status" value="1"/>
</dbReference>
<evidence type="ECO:0000256" key="6">
    <source>
        <dbReference type="HAMAP-Rule" id="MF_00114"/>
    </source>
</evidence>